<evidence type="ECO:0000256" key="2">
    <source>
        <dbReference type="ARBA" id="ARBA00022692"/>
    </source>
</evidence>
<dbReference type="InterPro" id="IPR001129">
    <property type="entry name" value="Membr-assoc_MAPEG"/>
</dbReference>
<dbReference type="SUPFAM" id="SSF161084">
    <property type="entry name" value="MAPEG domain-like"/>
    <property type="match status" value="1"/>
</dbReference>
<keyword evidence="3 5" id="KW-1133">Transmembrane helix</keyword>
<feature type="transmembrane region" description="Helical" evidence="5">
    <location>
        <begin position="6"/>
        <end position="24"/>
    </location>
</feature>
<keyword evidence="7" id="KW-1185">Reference proteome</keyword>
<evidence type="ECO:0000313" key="7">
    <source>
        <dbReference type="Proteomes" id="UP000298049"/>
    </source>
</evidence>
<dbReference type="Pfam" id="PF01124">
    <property type="entry name" value="MAPEG"/>
    <property type="match status" value="1"/>
</dbReference>
<dbReference type="GO" id="GO:0016020">
    <property type="term" value="C:membrane"/>
    <property type="evidence" value="ECO:0007669"/>
    <property type="project" value="UniProtKB-SubCell"/>
</dbReference>
<comment type="subcellular location">
    <subcellularLocation>
        <location evidence="1">Membrane</location>
    </subcellularLocation>
</comment>
<proteinExistence type="predicted"/>
<gene>
    <name evidence="6" type="ORF">soil367_01640</name>
</gene>
<evidence type="ECO:0000256" key="3">
    <source>
        <dbReference type="ARBA" id="ARBA00022989"/>
    </source>
</evidence>
<organism evidence="6 7">
    <name type="scientific">Hydrocarboniclastica marina</name>
    <dbReference type="NCBI Taxonomy" id="2259620"/>
    <lineage>
        <taxon>Bacteria</taxon>
        <taxon>Pseudomonadati</taxon>
        <taxon>Pseudomonadota</taxon>
        <taxon>Gammaproteobacteria</taxon>
        <taxon>Alteromonadales</taxon>
        <taxon>Alteromonadaceae</taxon>
        <taxon>Hydrocarboniclastica</taxon>
    </lineage>
</organism>
<dbReference type="Gene3D" id="1.20.120.550">
    <property type="entry name" value="Membrane associated eicosanoid/glutathione metabolism-like domain"/>
    <property type="match status" value="1"/>
</dbReference>
<dbReference type="PANTHER" id="PTHR35814">
    <property type="match status" value="1"/>
</dbReference>
<evidence type="ECO:0000313" key="6">
    <source>
        <dbReference type="EMBL" id="QCF24762.1"/>
    </source>
</evidence>
<feature type="transmembrane region" description="Helical" evidence="5">
    <location>
        <begin position="107"/>
        <end position="128"/>
    </location>
</feature>
<evidence type="ECO:0000256" key="4">
    <source>
        <dbReference type="ARBA" id="ARBA00023136"/>
    </source>
</evidence>
<feature type="transmembrane region" description="Helical" evidence="5">
    <location>
        <begin position="45"/>
        <end position="65"/>
    </location>
</feature>
<evidence type="ECO:0000256" key="1">
    <source>
        <dbReference type="ARBA" id="ARBA00004370"/>
    </source>
</evidence>
<dbReference type="InterPro" id="IPR023352">
    <property type="entry name" value="MAPEG-like_dom_sf"/>
</dbReference>
<name>A0A4P7XF82_9ALTE</name>
<reference evidence="6 7" key="1">
    <citation type="submission" date="2018-07" db="EMBL/GenBank/DDBJ databases">
        <title>Marsedoiliclastica nanhaica gen. nov. sp. nov., a novel marine hydrocarbonoclastic bacterium isolated from an in-situ enriched hydrocarbon-degrading consortium in deep-sea sediment.</title>
        <authorList>
            <person name="Dong C."/>
            <person name="Ma T."/>
            <person name="Liu R."/>
            <person name="Shao Z."/>
        </authorList>
    </citation>
    <scope>NUCLEOTIDE SEQUENCE [LARGE SCALE GENOMIC DNA]</scope>
    <source>
        <strain evidence="7">soil36-7</strain>
    </source>
</reference>
<keyword evidence="4 5" id="KW-0472">Membrane</keyword>
<accession>A0A4P7XF82</accession>
<dbReference type="KEGG" id="hmi:soil367_01640"/>
<dbReference type="OrthoDB" id="8537976at2"/>
<keyword evidence="2 5" id="KW-0812">Transmembrane</keyword>
<dbReference type="Proteomes" id="UP000298049">
    <property type="component" value="Chromosome"/>
</dbReference>
<dbReference type="EMBL" id="CP031093">
    <property type="protein sequence ID" value="QCF24762.1"/>
    <property type="molecule type" value="Genomic_DNA"/>
</dbReference>
<sequence>MIVPITATYAAVVALMMLALAYRVTTFRRRDGIGLGDQGSRDLQVAVRAHANLVEYGPIFVLLLFVGEMNGVGANGLHGAGLLFVLSRFAHAWGMSGGAGGVHPGRILGIVGTWLAIVVMVALLIWNLTQFRF</sequence>
<dbReference type="RefSeq" id="WP_136546288.1">
    <property type="nucleotide sequence ID" value="NZ_CP031093.1"/>
</dbReference>
<protein>
    <submittedName>
        <fullName evidence="6">MAPEG family protein</fullName>
    </submittedName>
</protein>
<dbReference type="PANTHER" id="PTHR35814:SF1">
    <property type="entry name" value="GLUTATHIONE S-TRANSFERASE-RELATED"/>
    <property type="match status" value="1"/>
</dbReference>
<dbReference type="AlphaFoldDB" id="A0A4P7XF82"/>
<evidence type="ECO:0000256" key="5">
    <source>
        <dbReference type="SAM" id="Phobius"/>
    </source>
</evidence>